<dbReference type="AlphaFoldDB" id="A0A4Q2UQ54"/>
<evidence type="ECO:0000313" key="1">
    <source>
        <dbReference type="EMBL" id="RYC69775.1"/>
    </source>
</evidence>
<dbReference type="RefSeq" id="WP_129602114.1">
    <property type="nucleotide sequence ID" value="NZ_SBLB01000003.1"/>
</dbReference>
<reference evidence="1 2" key="1">
    <citation type="submission" date="2019-01" db="EMBL/GenBank/DDBJ databases">
        <title>Spirosoma flava sp. nov., a propanil-degrading bacterium isolated from herbicide-contaminated soil.</title>
        <authorList>
            <person name="Zhang L."/>
            <person name="Jiang J.-D."/>
        </authorList>
    </citation>
    <scope>NUCLEOTIDE SEQUENCE [LARGE SCALE GENOMIC DNA]</scope>
    <source>
        <strain evidence="1 2">TY50</strain>
    </source>
</reference>
<keyword evidence="2" id="KW-1185">Reference proteome</keyword>
<protein>
    <submittedName>
        <fullName evidence="1">Uncharacterized protein</fullName>
    </submittedName>
</protein>
<proteinExistence type="predicted"/>
<evidence type="ECO:0000313" key="2">
    <source>
        <dbReference type="Proteomes" id="UP000290407"/>
    </source>
</evidence>
<comment type="caution">
    <text evidence="1">The sequence shown here is derived from an EMBL/GenBank/DDBJ whole genome shotgun (WGS) entry which is preliminary data.</text>
</comment>
<sequence>MEAQQQLDELVRATRTMRQAQKKYFRSRTTTALSESKIAEAAVDRLLQQHPEPAQPVQAELGFSTSHK</sequence>
<dbReference type="Proteomes" id="UP000290407">
    <property type="component" value="Unassembled WGS sequence"/>
</dbReference>
<name>A0A4Q2UQ54_9BACT</name>
<dbReference type="EMBL" id="SBLB01000003">
    <property type="protein sequence ID" value="RYC69775.1"/>
    <property type="molecule type" value="Genomic_DNA"/>
</dbReference>
<organism evidence="1 2">
    <name type="scientific">Spirosoma sordidisoli</name>
    <dbReference type="NCBI Taxonomy" id="2502893"/>
    <lineage>
        <taxon>Bacteria</taxon>
        <taxon>Pseudomonadati</taxon>
        <taxon>Bacteroidota</taxon>
        <taxon>Cytophagia</taxon>
        <taxon>Cytophagales</taxon>
        <taxon>Cytophagaceae</taxon>
        <taxon>Spirosoma</taxon>
    </lineage>
</organism>
<accession>A0A4Q2UQ54</accession>
<gene>
    <name evidence="1" type="ORF">EQG79_14365</name>
</gene>